<evidence type="ECO:0000313" key="2">
    <source>
        <dbReference type="EMBL" id="MQM04229.1"/>
    </source>
</evidence>
<organism evidence="2 3">
    <name type="scientific">Colocasia esculenta</name>
    <name type="common">Wild taro</name>
    <name type="synonym">Arum esculentum</name>
    <dbReference type="NCBI Taxonomy" id="4460"/>
    <lineage>
        <taxon>Eukaryota</taxon>
        <taxon>Viridiplantae</taxon>
        <taxon>Streptophyta</taxon>
        <taxon>Embryophyta</taxon>
        <taxon>Tracheophyta</taxon>
        <taxon>Spermatophyta</taxon>
        <taxon>Magnoliopsida</taxon>
        <taxon>Liliopsida</taxon>
        <taxon>Araceae</taxon>
        <taxon>Aroideae</taxon>
        <taxon>Colocasieae</taxon>
        <taxon>Colocasia</taxon>
    </lineage>
</organism>
<accession>A0A843W4M3</accession>
<feature type="region of interest" description="Disordered" evidence="1">
    <location>
        <begin position="1"/>
        <end position="24"/>
    </location>
</feature>
<dbReference type="Proteomes" id="UP000652761">
    <property type="component" value="Unassembled WGS sequence"/>
</dbReference>
<gene>
    <name evidence="2" type="ORF">Taro_037024</name>
</gene>
<name>A0A843W4M3_COLES</name>
<evidence type="ECO:0000256" key="1">
    <source>
        <dbReference type="SAM" id="MobiDB-lite"/>
    </source>
</evidence>
<dbReference type="AlphaFoldDB" id="A0A843W4M3"/>
<evidence type="ECO:0000313" key="3">
    <source>
        <dbReference type="Proteomes" id="UP000652761"/>
    </source>
</evidence>
<comment type="caution">
    <text evidence="2">The sequence shown here is derived from an EMBL/GenBank/DDBJ whole genome shotgun (WGS) entry which is preliminary data.</text>
</comment>
<dbReference type="EMBL" id="NMUH01003178">
    <property type="protein sequence ID" value="MQM04229.1"/>
    <property type="molecule type" value="Genomic_DNA"/>
</dbReference>
<keyword evidence="3" id="KW-1185">Reference proteome</keyword>
<sequence length="141" mass="16006">MKTKGRPPFGSPAQPSPVEEAGEGAAATTGKEELFIFLTFFHPFPRIAREMASFLLLEVPGCSQVEREIVEAATISIVSITRFQNFIFTSKEENASKAIDLMTIDFESKKPLEVIFYGFQIMCWWMRQNNHYLVVSTYITL</sequence>
<reference evidence="2" key="1">
    <citation type="submission" date="2017-07" db="EMBL/GenBank/DDBJ databases">
        <title>Taro Niue Genome Assembly and Annotation.</title>
        <authorList>
            <person name="Atibalentja N."/>
            <person name="Keating K."/>
            <person name="Fields C.J."/>
        </authorList>
    </citation>
    <scope>NUCLEOTIDE SEQUENCE</scope>
    <source>
        <strain evidence="2">Niue_2</strain>
        <tissue evidence="2">Leaf</tissue>
    </source>
</reference>
<proteinExistence type="predicted"/>
<protein>
    <submittedName>
        <fullName evidence="2">Uncharacterized protein</fullName>
    </submittedName>
</protein>